<dbReference type="EMBL" id="BDIP01008457">
    <property type="protein sequence ID" value="GCA64755.1"/>
    <property type="molecule type" value="Genomic_DNA"/>
</dbReference>
<comment type="caution">
    <text evidence="2">The sequence shown here is derived from an EMBL/GenBank/DDBJ whole genome shotgun (WGS) entry which is preliminary data.</text>
</comment>
<gene>
    <name evidence="2" type="ORF">KIPB_015290</name>
</gene>
<dbReference type="Proteomes" id="UP000265618">
    <property type="component" value="Unassembled WGS sequence"/>
</dbReference>
<feature type="compositionally biased region" description="Low complexity" evidence="1">
    <location>
        <begin position="13"/>
        <end position="24"/>
    </location>
</feature>
<name>A0A391NUA5_9EUKA</name>
<feature type="non-terminal residue" evidence="2">
    <location>
        <position position="1"/>
    </location>
</feature>
<feature type="region of interest" description="Disordered" evidence="1">
    <location>
        <begin position="1"/>
        <end position="32"/>
    </location>
</feature>
<evidence type="ECO:0000256" key="1">
    <source>
        <dbReference type="SAM" id="MobiDB-lite"/>
    </source>
</evidence>
<evidence type="ECO:0000313" key="3">
    <source>
        <dbReference type="Proteomes" id="UP000265618"/>
    </source>
</evidence>
<organism evidence="2 3">
    <name type="scientific">Kipferlia bialata</name>
    <dbReference type="NCBI Taxonomy" id="797122"/>
    <lineage>
        <taxon>Eukaryota</taxon>
        <taxon>Metamonada</taxon>
        <taxon>Carpediemonas-like organisms</taxon>
        <taxon>Kipferlia</taxon>
    </lineage>
</organism>
<evidence type="ECO:0000313" key="2">
    <source>
        <dbReference type="EMBL" id="GCA64755.1"/>
    </source>
</evidence>
<protein>
    <submittedName>
        <fullName evidence="2">Uncharacterized protein</fullName>
    </submittedName>
</protein>
<proteinExistence type="predicted"/>
<keyword evidence="3" id="KW-1185">Reference proteome</keyword>
<reference evidence="2 3" key="1">
    <citation type="journal article" date="2018" name="PLoS ONE">
        <title>The draft genome of Kipferlia bialata reveals reductive genome evolution in fornicate parasites.</title>
        <authorList>
            <person name="Tanifuji G."/>
            <person name="Takabayashi S."/>
            <person name="Kume K."/>
            <person name="Takagi M."/>
            <person name="Nakayama T."/>
            <person name="Kamikawa R."/>
            <person name="Inagaki Y."/>
            <person name="Hashimoto T."/>
        </authorList>
    </citation>
    <scope>NUCLEOTIDE SEQUENCE [LARGE SCALE GENOMIC DNA]</scope>
    <source>
        <strain evidence="2">NY0173</strain>
    </source>
</reference>
<accession>A0A391NUA5</accession>
<dbReference type="AlphaFoldDB" id="A0A391NUA5"/>
<sequence>PRPEAATTGRMLEVTGTTESGTTVDLSISLSV</sequence>